<evidence type="ECO:0000259" key="9">
    <source>
        <dbReference type="PROSITE" id="PS50979"/>
    </source>
</evidence>
<dbReference type="PROSITE" id="PS50979">
    <property type="entry name" value="BC"/>
    <property type="match status" value="1"/>
</dbReference>
<dbReference type="InterPro" id="IPR005482">
    <property type="entry name" value="Biotin_COase_C"/>
</dbReference>
<dbReference type="PANTHER" id="PTHR48095">
    <property type="entry name" value="PYRUVATE CARBOXYLASE SUBUNIT A"/>
    <property type="match status" value="1"/>
</dbReference>
<gene>
    <name evidence="10" type="ORF">ACFFTR_09450</name>
</gene>
<keyword evidence="5 7" id="KW-0067">ATP-binding</keyword>
<evidence type="ECO:0000313" key="10">
    <source>
        <dbReference type="EMBL" id="MFB9443308.1"/>
    </source>
</evidence>
<accession>A0ABV5M375</accession>
<dbReference type="InterPro" id="IPR005479">
    <property type="entry name" value="CPAse_ATP-bd"/>
</dbReference>
<dbReference type="Pfam" id="PF02785">
    <property type="entry name" value="Biotin_carb_C"/>
    <property type="match status" value="1"/>
</dbReference>
<evidence type="ECO:0000256" key="6">
    <source>
        <dbReference type="ARBA" id="ARBA00048600"/>
    </source>
</evidence>
<dbReference type="RefSeq" id="WP_223103583.1">
    <property type="nucleotide sequence ID" value="NZ_CP061913.1"/>
</dbReference>
<dbReference type="InterPro" id="IPR011764">
    <property type="entry name" value="Biotin_carboxylation_dom"/>
</dbReference>
<keyword evidence="3" id="KW-0436">Ligase</keyword>
<evidence type="ECO:0000259" key="8">
    <source>
        <dbReference type="PROSITE" id="PS50975"/>
    </source>
</evidence>
<feature type="domain" description="ATP-grasp" evidence="8">
    <location>
        <begin position="120"/>
        <end position="316"/>
    </location>
</feature>
<dbReference type="Proteomes" id="UP001589608">
    <property type="component" value="Unassembled WGS sequence"/>
</dbReference>
<dbReference type="InterPro" id="IPR011054">
    <property type="entry name" value="Rudment_hybrid_motif"/>
</dbReference>
<protein>
    <recommendedName>
        <fullName evidence="2">biotin carboxylase</fullName>
        <ecNumber evidence="2">6.3.4.14</ecNumber>
    </recommendedName>
</protein>
<evidence type="ECO:0000256" key="3">
    <source>
        <dbReference type="ARBA" id="ARBA00022598"/>
    </source>
</evidence>
<dbReference type="InterPro" id="IPR011761">
    <property type="entry name" value="ATP-grasp"/>
</dbReference>
<dbReference type="PANTHER" id="PTHR48095:SF2">
    <property type="entry name" value="BIOTIN CARBOXYLASE, CHLOROPLASTIC"/>
    <property type="match status" value="1"/>
</dbReference>
<dbReference type="PROSITE" id="PS50975">
    <property type="entry name" value="ATP_GRASP"/>
    <property type="match status" value="1"/>
</dbReference>
<dbReference type="SUPFAM" id="SSF52440">
    <property type="entry name" value="PreATP-grasp domain"/>
    <property type="match status" value="1"/>
</dbReference>
<name>A0ABV5M375_9ACTN</name>
<keyword evidence="11" id="KW-1185">Reference proteome</keyword>
<dbReference type="InterPro" id="IPR005481">
    <property type="entry name" value="BC-like_N"/>
</dbReference>
<comment type="catalytic activity">
    <reaction evidence="6">
        <text>N(6)-biotinyl-L-lysyl-[protein] + hydrogencarbonate + ATP = N(6)-carboxybiotinyl-L-lysyl-[protein] + ADP + phosphate + H(+)</text>
        <dbReference type="Rhea" id="RHEA:13501"/>
        <dbReference type="Rhea" id="RHEA-COMP:10505"/>
        <dbReference type="Rhea" id="RHEA-COMP:10506"/>
        <dbReference type="ChEBI" id="CHEBI:15378"/>
        <dbReference type="ChEBI" id="CHEBI:17544"/>
        <dbReference type="ChEBI" id="CHEBI:30616"/>
        <dbReference type="ChEBI" id="CHEBI:43474"/>
        <dbReference type="ChEBI" id="CHEBI:83144"/>
        <dbReference type="ChEBI" id="CHEBI:83145"/>
        <dbReference type="ChEBI" id="CHEBI:456216"/>
        <dbReference type="EC" id="6.3.4.14"/>
    </reaction>
</comment>
<dbReference type="Gene3D" id="3.30.470.20">
    <property type="entry name" value="ATP-grasp fold, B domain"/>
    <property type="match status" value="1"/>
</dbReference>
<comment type="function">
    <text evidence="1">This protein is a component of the acetyl coenzyme A carboxylase complex; first, biotin carboxylase catalyzes the carboxylation of the carrier protein and then the transcarboxylase transfers the carboxyl group to form malonyl-CoA.</text>
</comment>
<evidence type="ECO:0000256" key="7">
    <source>
        <dbReference type="PROSITE-ProRule" id="PRU00409"/>
    </source>
</evidence>
<dbReference type="Pfam" id="PF02786">
    <property type="entry name" value="CPSase_L_D2"/>
    <property type="match status" value="1"/>
</dbReference>
<feature type="domain" description="Biotin carboxylation" evidence="9">
    <location>
        <begin position="1"/>
        <end position="447"/>
    </location>
</feature>
<evidence type="ECO:0000256" key="2">
    <source>
        <dbReference type="ARBA" id="ARBA00013263"/>
    </source>
</evidence>
<dbReference type="EC" id="6.3.4.14" evidence="2"/>
<comment type="caution">
    <text evidence="10">The sequence shown here is derived from an EMBL/GenBank/DDBJ whole genome shotgun (WGS) entry which is preliminary data.</text>
</comment>
<evidence type="ECO:0000256" key="5">
    <source>
        <dbReference type="ARBA" id="ARBA00022840"/>
    </source>
</evidence>
<evidence type="ECO:0000256" key="1">
    <source>
        <dbReference type="ARBA" id="ARBA00003761"/>
    </source>
</evidence>
<dbReference type="InterPro" id="IPR016185">
    <property type="entry name" value="PreATP-grasp_dom_sf"/>
</dbReference>
<sequence>MFDKVMVANRGEIALRVVRTCREMKVRSVVCYSEADQDSAAVRAADEAVRIGPARAKRSYLNAAAVLQAALQSGAKAIHPGYGFLSEDADFAEACEDTGIVLIGPPAHVMARLGDKSSARRIMASAGLPVLPGGTDLRSPDAAAELAAEIGYPVIIKAAAGGGGRGMTVVRDPADFVAAYRTTQATAHMLFQDRRVYVERYLTRARHVEVQVLCDSHGNAIHLGERDCSVQRRQQKLIEETPAARLSSGLAERICAAAVQGALAAQYVGAGTFEFLVGPDDDFYFMEVNCRIQVEHPVTEMVTGVDLVREQLHVAAGRSLLLRQEDIQRRGTSIECRINAEDPDRGFAPTPGRLTDFQPPGGPFVRVDTHASTGYTVPPDYDSLLAKVVVWGPDRDQAVERMLRALAELRADGPGMATTAAFVAAVLDDPTFRAAEHGTRFVDELLTARGGLR</sequence>
<dbReference type="EMBL" id="JBHMCA010000020">
    <property type="protein sequence ID" value="MFB9443308.1"/>
    <property type="molecule type" value="Genomic_DNA"/>
</dbReference>
<evidence type="ECO:0000313" key="11">
    <source>
        <dbReference type="Proteomes" id="UP001589608"/>
    </source>
</evidence>
<dbReference type="SUPFAM" id="SSF51246">
    <property type="entry name" value="Rudiment single hybrid motif"/>
    <property type="match status" value="1"/>
</dbReference>
<proteinExistence type="predicted"/>
<dbReference type="SMART" id="SM00878">
    <property type="entry name" value="Biotin_carb_C"/>
    <property type="match status" value="1"/>
</dbReference>
<dbReference type="Pfam" id="PF00289">
    <property type="entry name" value="Biotin_carb_N"/>
    <property type="match status" value="1"/>
</dbReference>
<evidence type="ECO:0000256" key="4">
    <source>
        <dbReference type="ARBA" id="ARBA00022741"/>
    </source>
</evidence>
<organism evidence="10 11">
    <name type="scientific">Dactylosporangium vinaceum</name>
    <dbReference type="NCBI Taxonomy" id="53362"/>
    <lineage>
        <taxon>Bacteria</taxon>
        <taxon>Bacillati</taxon>
        <taxon>Actinomycetota</taxon>
        <taxon>Actinomycetes</taxon>
        <taxon>Micromonosporales</taxon>
        <taxon>Micromonosporaceae</taxon>
        <taxon>Dactylosporangium</taxon>
    </lineage>
</organism>
<dbReference type="PROSITE" id="PS00866">
    <property type="entry name" value="CPSASE_1"/>
    <property type="match status" value="1"/>
</dbReference>
<keyword evidence="4 7" id="KW-0547">Nucleotide-binding</keyword>
<dbReference type="InterPro" id="IPR051602">
    <property type="entry name" value="ACC_Biotin_Carboxylase"/>
</dbReference>
<reference evidence="10 11" key="1">
    <citation type="submission" date="2024-09" db="EMBL/GenBank/DDBJ databases">
        <authorList>
            <person name="Sun Q."/>
            <person name="Mori K."/>
        </authorList>
    </citation>
    <scope>NUCLEOTIDE SEQUENCE [LARGE SCALE GENOMIC DNA]</scope>
    <source>
        <strain evidence="10 11">JCM 3307</strain>
    </source>
</reference>
<dbReference type="NCBIfam" id="NF006367">
    <property type="entry name" value="PRK08591.1"/>
    <property type="match status" value="1"/>
</dbReference>
<dbReference type="SUPFAM" id="SSF56059">
    <property type="entry name" value="Glutathione synthetase ATP-binding domain-like"/>
    <property type="match status" value="1"/>
</dbReference>